<evidence type="ECO:0000256" key="1">
    <source>
        <dbReference type="SAM" id="MobiDB-lite"/>
    </source>
</evidence>
<reference evidence="3 4" key="2">
    <citation type="journal article" date="2017" name="Int. J. Syst. Evol. Microbiol.">
        <title>Mycobacterium stephanolepidis sp. nov., a rapidly growing species related to Mycobacterium chelonae, isolated from marine teleost fish, Stephanolepis cirrhifer.</title>
        <authorList>
            <person name="Fukano H."/>
            <person name="Wada S."/>
            <person name="Kurata O."/>
            <person name="Katayama K."/>
            <person name="Fujiwara N."/>
            <person name="Hoshino Y."/>
        </authorList>
    </citation>
    <scope>NUCLEOTIDE SEQUENCE [LARGE SCALE GENOMIC DNA]</scope>
    <source>
        <strain evidence="3 4">NJB0901</strain>
    </source>
</reference>
<sequence length="85" mass="9091">MAKPKQPPSYDLKKAEQRRSQLIQIALTAIVVLFAAGLVGFIVVKNKKDPGPPAPPAGEVKAVEVVTPAPPSSSPRREPPSPRWS</sequence>
<dbReference type="Proteomes" id="UP000217954">
    <property type="component" value="Chromosome"/>
</dbReference>
<gene>
    <name evidence="3" type="ORF">MSTE_03248</name>
</gene>
<organism evidence="3 4">
    <name type="scientific">[Mycobacterium] stephanolepidis</name>
    <dbReference type="NCBI Taxonomy" id="1520670"/>
    <lineage>
        <taxon>Bacteria</taxon>
        <taxon>Bacillati</taxon>
        <taxon>Actinomycetota</taxon>
        <taxon>Actinomycetes</taxon>
        <taxon>Mycobacteriales</taxon>
        <taxon>Mycobacteriaceae</taxon>
        <taxon>Mycobacteroides</taxon>
    </lineage>
</organism>
<evidence type="ECO:0000313" key="3">
    <source>
        <dbReference type="EMBL" id="BAX98553.1"/>
    </source>
</evidence>
<proteinExistence type="predicted"/>
<accession>A0A1Z4F001</accession>
<dbReference type="KEGG" id="mste:MSTE_03248"/>
<protein>
    <submittedName>
        <fullName evidence="3">Uncharacterized protein</fullName>
    </submittedName>
</protein>
<keyword evidence="2" id="KW-0472">Membrane</keyword>
<feature type="transmembrane region" description="Helical" evidence="2">
    <location>
        <begin position="21"/>
        <end position="44"/>
    </location>
</feature>
<feature type="compositionally biased region" description="Basic and acidic residues" evidence="1">
    <location>
        <begin position="75"/>
        <end position="85"/>
    </location>
</feature>
<evidence type="ECO:0000256" key="2">
    <source>
        <dbReference type="SAM" id="Phobius"/>
    </source>
</evidence>
<keyword evidence="4" id="KW-1185">Reference proteome</keyword>
<keyword evidence="2" id="KW-1133">Transmembrane helix</keyword>
<evidence type="ECO:0000313" key="4">
    <source>
        <dbReference type="Proteomes" id="UP000217954"/>
    </source>
</evidence>
<name>A0A1Z4F001_9MYCO</name>
<dbReference type="EMBL" id="AP018165">
    <property type="protein sequence ID" value="BAX98553.1"/>
    <property type="molecule type" value="Genomic_DNA"/>
</dbReference>
<reference evidence="4" key="1">
    <citation type="journal article" date="2017" name="Genome Announc.">
        <title>Complete Genome Sequence of Mycobacterium stephanolepidis.</title>
        <authorList>
            <person name="Fukano H."/>
            <person name="Yoshida M."/>
            <person name="Katayama Y."/>
            <person name="Omatsu T."/>
            <person name="Mizutani T."/>
            <person name="Kurata O."/>
            <person name="Wada S."/>
            <person name="Hoshino Y."/>
        </authorList>
    </citation>
    <scope>NUCLEOTIDE SEQUENCE [LARGE SCALE GENOMIC DNA]</scope>
    <source>
        <strain evidence="4">NJB0901</strain>
    </source>
</reference>
<keyword evidence="2" id="KW-0812">Transmembrane</keyword>
<feature type="region of interest" description="Disordered" evidence="1">
    <location>
        <begin position="46"/>
        <end position="85"/>
    </location>
</feature>
<dbReference type="AlphaFoldDB" id="A0A1Z4F001"/>